<dbReference type="Pfam" id="PF07660">
    <property type="entry name" value="STN"/>
    <property type="match status" value="1"/>
</dbReference>
<dbReference type="SUPFAM" id="SSF49464">
    <property type="entry name" value="Carboxypeptidase regulatory domain-like"/>
    <property type="match status" value="1"/>
</dbReference>
<dbReference type="SUPFAM" id="SSF56935">
    <property type="entry name" value="Porins"/>
    <property type="match status" value="1"/>
</dbReference>
<dbReference type="InterPro" id="IPR000531">
    <property type="entry name" value="Beta-barrel_TonB"/>
</dbReference>
<dbReference type="Gene3D" id="2.40.170.20">
    <property type="entry name" value="TonB-dependent receptor, beta-barrel domain"/>
    <property type="match status" value="1"/>
</dbReference>
<dbReference type="Pfam" id="PF13715">
    <property type="entry name" value="CarbopepD_reg_2"/>
    <property type="match status" value="1"/>
</dbReference>
<evidence type="ECO:0000256" key="5">
    <source>
        <dbReference type="ARBA" id="ARBA00022692"/>
    </source>
</evidence>
<keyword evidence="13" id="KW-0732">Signal</keyword>
<dbReference type="FunFam" id="2.60.40.1120:FF:000003">
    <property type="entry name" value="Outer membrane protein Omp121"/>
    <property type="match status" value="1"/>
</dbReference>
<evidence type="ECO:0000256" key="10">
    <source>
        <dbReference type="PROSITE-ProRule" id="PRU01360"/>
    </source>
</evidence>
<evidence type="ECO:0000256" key="12">
    <source>
        <dbReference type="SAM" id="MobiDB-lite"/>
    </source>
</evidence>
<protein>
    <submittedName>
        <fullName evidence="15">SusC/RagA family TonB-linked outer membrane protein</fullName>
    </submittedName>
</protein>
<dbReference type="Gene3D" id="2.170.130.10">
    <property type="entry name" value="TonB-dependent receptor, plug domain"/>
    <property type="match status" value="1"/>
</dbReference>
<comment type="subcellular location">
    <subcellularLocation>
        <location evidence="1 10">Cell outer membrane</location>
        <topology evidence="1 10">Multi-pass membrane protein</topology>
    </subcellularLocation>
</comment>
<keyword evidence="4" id="KW-0410">Iron transport</keyword>
<feature type="domain" description="Secretin/TonB short N-terminal" evidence="14">
    <location>
        <begin position="72"/>
        <end position="123"/>
    </location>
</feature>
<feature type="region of interest" description="Disordered" evidence="12">
    <location>
        <begin position="298"/>
        <end position="317"/>
    </location>
</feature>
<keyword evidence="5 10" id="KW-0812">Transmembrane</keyword>
<dbReference type="EMBL" id="DPVG01000388">
    <property type="protein sequence ID" value="HCK25176.1"/>
    <property type="molecule type" value="Genomic_DNA"/>
</dbReference>
<evidence type="ECO:0000313" key="15">
    <source>
        <dbReference type="EMBL" id="HCK25176.1"/>
    </source>
</evidence>
<dbReference type="AlphaFoldDB" id="A0A3D2SJU2"/>
<keyword evidence="4" id="KW-0406">Ion transport</keyword>
<dbReference type="FunFam" id="2.170.130.10:FF:000008">
    <property type="entry name" value="SusC/RagA family TonB-linked outer membrane protein"/>
    <property type="match status" value="1"/>
</dbReference>
<organism evidence="15 16">
    <name type="scientific">Bacteroides graminisolvens</name>
    <dbReference type="NCBI Taxonomy" id="477666"/>
    <lineage>
        <taxon>Bacteria</taxon>
        <taxon>Pseudomonadati</taxon>
        <taxon>Bacteroidota</taxon>
        <taxon>Bacteroidia</taxon>
        <taxon>Bacteroidales</taxon>
        <taxon>Bacteroidaceae</taxon>
        <taxon>Bacteroides</taxon>
    </lineage>
</organism>
<comment type="similarity">
    <text evidence="10 11">Belongs to the TonB-dependent receptor family.</text>
</comment>
<evidence type="ECO:0000313" key="16">
    <source>
        <dbReference type="Proteomes" id="UP000263098"/>
    </source>
</evidence>
<comment type="caution">
    <text evidence="15">The sequence shown here is derived from an EMBL/GenBank/DDBJ whole genome shotgun (WGS) entry which is preliminary data.</text>
</comment>
<dbReference type="PROSITE" id="PS52016">
    <property type="entry name" value="TONB_DEPENDENT_REC_3"/>
    <property type="match status" value="1"/>
</dbReference>
<dbReference type="InterPro" id="IPR011662">
    <property type="entry name" value="Secretin/TonB_short_N"/>
</dbReference>
<evidence type="ECO:0000256" key="4">
    <source>
        <dbReference type="ARBA" id="ARBA00022496"/>
    </source>
</evidence>
<keyword evidence="6" id="KW-0408">Iron</keyword>
<feature type="compositionally biased region" description="Low complexity" evidence="12">
    <location>
        <begin position="303"/>
        <end position="315"/>
    </location>
</feature>
<evidence type="ECO:0000256" key="6">
    <source>
        <dbReference type="ARBA" id="ARBA00023004"/>
    </source>
</evidence>
<dbReference type="InterPro" id="IPR039426">
    <property type="entry name" value="TonB-dep_rcpt-like"/>
</dbReference>
<dbReference type="Pfam" id="PF07715">
    <property type="entry name" value="Plug"/>
    <property type="match status" value="1"/>
</dbReference>
<evidence type="ECO:0000256" key="8">
    <source>
        <dbReference type="ARBA" id="ARBA00023136"/>
    </source>
</evidence>
<dbReference type="GO" id="GO:0006826">
    <property type="term" value="P:iron ion transport"/>
    <property type="evidence" value="ECO:0007669"/>
    <property type="project" value="UniProtKB-KW"/>
</dbReference>
<keyword evidence="2 10" id="KW-0813">Transport</keyword>
<sequence length="1100" mass="121146">MNKKHYFCKYTKFICNRLMVASYILFFLSANVTNAYATSNPAEVTKSGDIIIKVANKPIKEVLTLIEQQSKFVFVYNTESVNLDKPVTLNITSGSINEIMTQLLKGSSLSYEISDRQILIFRSNQKDSKTSAKMLSSGTVLDENGEALIGVNVQVKGETSGTITDIDGKYSLNVPAGKSLVFSYVGYKRLEMKAQSQMRVEMQSDAELLNEVVVVGYGTMKKSDLTGSVSGVKAKDFNTGLVSSPSQLIQGRVAGVNITNNGGEPGGGVTIRVRGSNSIRSGQDPLYVVDGVPLDASDDLQPSGASTTGIGSTGSKNPLNFLNPDDIESIDILKDASATAIYGARGANGVIMITTKKGSEGQAKVSYSAYASVSELPNEYEVLSADQYRAFASEKGITIDDGGANTNWQDEIFRTALSHNHNLAVSGGGKKGNYRASLSFQDQEGIIKKSGMKKYTGRFYLSQKTFNDKLLFEASLMATRTKDKRAPLGQSGGYEGDLLLTALKVNPTYPIFNEDGTYYQKSQDVRNPVAMIDLTNDNTETDRILANVTGTLDLWKGLKYKMNVAFDETKASRKVTQDKQLIYMSDKGTANINNVEASNFLIENYLTYDFKVKDIHKFNLLAGHSYQKFRNYWYGFSETGFDIDNIDYLYDLSFGKNTDITGTSNITVNELQSFFGRVNYNLLDKYLLTANFRVDGSTKFGENNKYGFFPSAAFAWRMSEEQFIKSLNVFDNLKLRLSWGITGNQEIPNKISQIKLGSTDGAVLDGGTTVTQGVTLTRTPNPDLKWERTEQINIGFDFAILKNRLSGTFDFFSKTTKDVLLQVYSISPAPTTQVWSNVPDMKIVNNGFEVGLNGVIIDTKDWRWNAGVNFSSITNKVKNLPMSSITTGNPSGPGITGFSSQIIKSGYPIGTFWGYNFLGFDENGKSIYEKDADGKVVEKCIGNAQPDFSLNFNTSVAWKNFDVSLYFNSVVGNDIYNNLANVIDNLSMFSKGSNTTVHATQTNEAFNNVLDYSNRYIEDGSYLRLSSATLGYTVPLKNKRYISNLRFTLTGNNLFVITGYSGYDPEVNSNRTSNGVPALGIGWTNYPMARSYSLGVSIDF</sequence>
<keyword evidence="7 11" id="KW-0798">TonB box</keyword>
<evidence type="ECO:0000256" key="9">
    <source>
        <dbReference type="ARBA" id="ARBA00023237"/>
    </source>
</evidence>
<dbReference type="NCBIfam" id="TIGR04057">
    <property type="entry name" value="SusC_RagA_signa"/>
    <property type="match status" value="1"/>
</dbReference>
<dbReference type="NCBIfam" id="TIGR04056">
    <property type="entry name" value="OMP_RagA_SusC"/>
    <property type="match status" value="1"/>
</dbReference>
<dbReference type="InterPro" id="IPR023996">
    <property type="entry name" value="TonB-dep_OMP_SusC/RagA"/>
</dbReference>
<proteinExistence type="inferred from homology"/>
<dbReference type="Gene3D" id="2.60.40.1120">
    <property type="entry name" value="Carboxypeptidase-like, regulatory domain"/>
    <property type="match status" value="1"/>
</dbReference>
<gene>
    <name evidence="15" type="ORF">DHW31_10470</name>
</gene>
<keyword evidence="8 10" id="KW-0472">Membrane</keyword>
<name>A0A3D2SJU2_9BACE</name>
<dbReference type="InterPro" id="IPR036942">
    <property type="entry name" value="Beta-barrel_TonB_sf"/>
</dbReference>
<dbReference type="Proteomes" id="UP000263098">
    <property type="component" value="Unassembled WGS sequence"/>
</dbReference>
<keyword evidence="9 10" id="KW-0998">Cell outer membrane</keyword>
<evidence type="ECO:0000256" key="1">
    <source>
        <dbReference type="ARBA" id="ARBA00004571"/>
    </source>
</evidence>
<evidence type="ECO:0000256" key="11">
    <source>
        <dbReference type="RuleBase" id="RU003357"/>
    </source>
</evidence>
<keyword evidence="3 10" id="KW-1134">Transmembrane beta strand</keyword>
<feature type="signal peptide" evidence="13">
    <location>
        <begin position="1"/>
        <end position="37"/>
    </location>
</feature>
<dbReference type="InterPro" id="IPR012910">
    <property type="entry name" value="Plug_dom"/>
</dbReference>
<dbReference type="InterPro" id="IPR037066">
    <property type="entry name" value="Plug_dom_sf"/>
</dbReference>
<dbReference type="GO" id="GO:0009279">
    <property type="term" value="C:cell outer membrane"/>
    <property type="evidence" value="ECO:0007669"/>
    <property type="project" value="UniProtKB-SubCell"/>
</dbReference>
<evidence type="ECO:0000259" key="14">
    <source>
        <dbReference type="SMART" id="SM00965"/>
    </source>
</evidence>
<dbReference type="Pfam" id="PF00593">
    <property type="entry name" value="TonB_dep_Rec_b-barrel"/>
    <property type="match status" value="1"/>
</dbReference>
<reference evidence="15 16" key="1">
    <citation type="journal article" date="2018" name="Nat. Biotechnol.">
        <title>A standardized bacterial taxonomy based on genome phylogeny substantially revises the tree of life.</title>
        <authorList>
            <person name="Parks D.H."/>
            <person name="Chuvochina M."/>
            <person name="Waite D.W."/>
            <person name="Rinke C."/>
            <person name="Skarshewski A."/>
            <person name="Chaumeil P.A."/>
            <person name="Hugenholtz P."/>
        </authorList>
    </citation>
    <scope>NUCLEOTIDE SEQUENCE [LARGE SCALE GENOMIC DNA]</scope>
    <source>
        <strain evidence="15">UBA9667</strain>
    </source>
</reference>
<dbReference type="SMART" id="SM00965">
    <property type="entry name" value="STN"/>
    <property type="match status" value="1"/>
</dbReference>
<dbReference type="InterPro" id="IPR008969">
    <property type="entry name" value="CarboxyPept-like_regulatory"/>
</dbReference>
<evidence type="ECO:0000256" key="3">
    <source>
        <dbReference type="ARBA" id="ARBA00022452"/>
    </source>
</evidence>
<evidence type="ECO:0000256" key="13">
    <source>
        <dbReference type="SAM" id="SignalP"/>
    </source>
</evidence>
<accession>A0A3D2SJU2</accession>
<evidence type="ECO:0000256" key="7">
    <source>
        <dbReference type="ARBA" id="ARBA00023077"/>
    </source>
</evidence>
<evidence type="ECO:0000256" key="2">
    <source>
        <dbReference type="ARBA" id="ARBA00022448"/>
    </source>
</evidence>
<feature type="chain" id="PRO_5017810396" evidence="13">
    <location>
        <begin position="38"/>
        <end position="1100"/>
    </location>
</feature>
<dbReference type="InterPro" id="IPR023997">
    <property type="entry name" value="TonB-dep_OMP_SusC/RagA_CS"/>
</dbReference>